<keyword evidence="2" id="KW-0472">Membrane</keyword>
<feature type="coiled-coil region" evidence="1">
    <location>
        <begin position="69"/>
        <end position="103"/>
    </location>
</feature>
<keyword evidence="2" id="KW-1133">Transmembrane helix</keyword>
<sequence>MPSVDQILRIVEATGPLGAIIIAILLGLALVVLIFSKVRSMLASGRAEQQATEFQDRLIKALDALTASESSLRAQVQSLLIENAALRENLRELTASVDLLRAQMRRMIGQMRAVQDGTLAPEAIQVPGDPT</sequence>
<organism evidence="3 4">
    <name type="scientific">Bosea vestrisii</name>
    <dbReference type="NCBI Taxonomy" id="151416"/>
    <lineage>
        <taxon>Bacteria</taxon>
        <taxon>Pseudomonadati</taxon>
        <taxon>Pseudomonadota</taxon>
        <taxon>Alphaproteobacteria</taxon>
        <taxon>Hyphomicrobiales</taxon>
        <taxon>Boseaceae</taxon>
        <taxon>Bosea</taxon>
    </lineage>
</organism>
<reference evidence="4" key="1">
    <citation type="journal article" date="2019" name="Int. J. Syst. Evol. Microbiol.">
        <title>The Global Catalogue of Microorganisms (GCM) 10K type strain sequencing project: providing services to taxonomists for standard genome sequencing and annotation.</title>
        <authorList>
            <consortium name="The Broad Institute Genomics Platform"/>
            <consortium name="The Broad Institute Genome Sequencing Center for Infectious Disease"/>
            <person name="Wu L."/>
            <person name="Ma J."/>
        </authorList>
    </citation>
    <scope>NUCLEOTIDE SEQUENCE [LARGE SCALE GENOMIC DNA]</scope>
    <source>
        <strain evidence="4">CGMCC 1.16326</strain>
    </source>
</reference>
<evidence type="ECO:0000256" key="2">
    <source>
        <dbReference type="SAM" id="Phobius"/>
    </source>
</evidence>
<gene>
    <name evidence="3" type="ORF">ACFPPC_10365</name>
</gene>
<evidence type="ECO:0000313" key="3">
    <source>
        <dbReference type="EMBL" id="MFC5393035.1"/>
    </source>
</evidence>
<dbReference type="EMBL" id="JBHSLV010000019">
    <property type="protein sequence ID" value="MFC5393035.1"/>
    <property type="molecule type" value="Genomic_DNA"/>
</dbReference>
<accession>A0ABW0H8T7</accession>
<evidence type="ECO:0000256" key="1">
    <source>
        <dbReference type="SAM" id="Coils"/>
    </source>
</evidence>
<keyword evidence="1" id="KW-0175">Coiled coil</keyword>
<name>A0ABW0H8T7_9HYPH</name>
<proteinExistence type="predicted"/>
<keyword evidence="2" id="KW-0812">Transmembrane</keyword>
<comment type="caution">
    <text evidence="3">The sequence shown here is derived from an EMBL/GenBank/DDBJ whole genome shotgun (WGS) entry which is preliminary data.</text>
</comment>
<keyword evidence="4" id="KW-1185">Reference proteome</keyword>
<dbReference type="Proteomes" id="UP001596104">
    <property type="component" value="Unassembled WGS sequence"/>
</dbReference>
<feature type="transmembrane region" description="Helical" evidence="2">
    <location>
        <begin position="17"/>
        <end position="36"/>
    </location>
</feature>
<protein>
    <submittedName>
        <fullName evidence="3">Uncharacterized protein</fullName>
    </submittedName>
</protein>
<dbReference type="RefSeq" id="WP_377007942.1">
    <property type="nucleotide sequence ID" value="NZ_JBHSLV010000019.1"/>
</dbReference>
<evidence type="ECO:0000313" key="4">
    <source>
        <dbReference type="Proteomes" id="UP001596104"/>
    </source>
</evidence>